<keyword evidence="4" id="KW-0045">Antibiotic biosynthesis</keyword>
<keyword evidence="6" id="KW-0223">Dioxygenase</keyword>
<protein>
    <submittedName>
        <fullName evidence="6">Taurine dioxygenase</fullName>
    </submittedName>
</protein>
<gene>
    <name evidence="6" type="ordered locus">BN6_22420</name>
</gene>
<dbReference type="Gene3D" id="3.60.130.10">
    <property type="entry name" value="Clavaminate synthase-like"/>
    <property type="match status" value="1"/>
</dbReference>
<comment type="cofactor">
    <cofactor evidence="1">
        <name>Fe(2+)</name>
        <dbReference type="ChEBI" id="CHEBI:29033"/>
    </cofactor>
</comment>
<keyword evidence="3" id="KW-0408">Iron</keyword>
<dbReference type="PANTHER" id="PTHR10696:SF56">
    <property type="entry name" value="TAUD_TFDA-LIKE DOMAIN-CONTAINING PROTEIN"/>
    <property type="match status" value="1"/>
</dbReference>
<organism evidence="6 7">
    <name type="scientific">Saccharothrix espanaensis (strain ATCC 51144 / DSM 44229 / JCM 9112 / NBRC 15066 / NRRL 15764)</name>
    <dbReference type="NCBI Taxonomy" id="1179773"/>
    <lineage>
        <taxon>Bacteria</taxon>
        <taxon>Bacillati</taxon>
        <taxon>Actinomycetota</taxon>
        <taxon>Actinomycetes</taxon>
        <taxon>Pseudonocardiales</taxon>
        <taxon>Pseudonocardiaceae</taxon>
        <taxon>Saccharothrix</taxon>
    </lineage>
</organism>
<dbReference type="PATRIC" id="fig|1179773.3.peg.2234"/>
<dbReference type="HOGENOM" id="CLU_044153_0_0_11"/>
<dbReference type="EMBL" id="HE804045">
    <property type="protein sequence ID" value="CCH29563.1"/>
    <property type="molecule type" value="Genomic_DNA"/>
</dbReference>
<dbReference type="STRING" id="1179773.BN6_22420"/>
<sequence length="309" mass="35056">MTMPRTLTPADLPHDVRTPLPEEVARELRASLADAGAVLLRGFDVDGTDDFARVVTAVGGERLEYSERSSPRRALGERVYTSTEYAKDKEIFFHNENSYQSSWPRWLYFYCDLPAGSGGATPLADIREVTRTIDPAVREEFRARGWLHVRTYQPGFGLPWTEVYGTTDRAAVERYCASTGIVPTWRPDGVLQTRAGRSAFHRHPDTDESLWFNHIAFFHPSTLPPAAFEVMHRMFGADGLPNDTRYGDGGTIPDDVCEHLRDRYRRASSRFDYRRGDVLVVDNMRMAHGREPFEGDRRIAVAMTDPVRA</sequence>
<evidence type="ECO:0000256" key="4">
    <source>
        <dbReference type="ARBA" id="ARBA00023194"/>
    </source>
</evidence>
<proteinExistence type="predicted"/>
<dbReference type="InterPro" id="IPR003819">
    <property type="entry name" value="TauD/TfdA-like"/>
</dbReference>
<dbReference type="InterPro" id="IPR050411">
    <property type="entry name" value="AlphaKG_dependent_hydroxylases"/>
</dbReference>
<dbReference type="GO" id="GO:0051213">
    <property type="term" value="F:dioxygenase activity"/>
    <property type="evidence" value="ECO:0007669"/>
    <property type="project" value="UniProtKB-KW"/>
</dbReference>
<evidence type="ECO:0000313" key="7">
    <source>
        <dbReference type="Proteomes" id="UP000006281"/>
    </source>
</evidence>
<keyword evidence="7" id="KW-1185">Reference proteome</keyword>
<name>K0JZ81_SACES</name>
<evidence type="ECO:0000256" key="1">
    <source>
        <dbReference type="ARBA" id="ARBA00001954"/>
    </source>
</evidence>
<evidence type="ECO:0000256" key="2">
    <source>
        <dbReference type="ARBA" id="ARBA00023002"/>
    </source>
</evidence>
<keyword evidence="2" id="KW-0560">Oxidoreductase</keyword>
<accession>K0JZ81</accession>
<dbReference type="AlphaFoldDB" id="K0JZ81"/>
<evidence type="ECO:0000259" key="5">
    <source>
        <dbReference type="Pfam" id="PF02668"/>
    </source>
</evidence>
<feature type="domain" description="TauD/TfdA-like" evidence="5">
    <location>
        <begin position="15"/>
        <end position="299"/>
    </location>
</feature>
<dbReference type="SUPFAM" id="SSF51197">
    <property type="entry name" value="Clavaminate synthase-like"/>
    <property type="match status" value="1"/>
</dbReference>
<evidence type="ECO:0000313" key="6">
    <source>
        <dbReference type="EMBL" id="CCH29563.1"/>
    </source>
</evidence>
<dbReference type="InterPro" id="IPR042098">
    <property type="entry name" value="TauD-like_sf"/>
</dbReference>
<evidence type="ECO:0000256" key="3">
    <source>
        <dbReference type="ARBA" id="ARBA00023004"/>
    </source>
</evidence>
<dbReference type="BioCyc" id="SESP1179773:BN6_RS10905-MONOMER"/>
<dbReference type="Proteomes" id="UP000006281">
    <property type="component" value="Chromosome"/>
</dbReference>
<dbReference type="eggNOG" id="COG2175">
    <property type="taxonomic scope" value="Bacteria"/>
</dbReference>
<dbReference type="KEGG" id="sesp:BN6_22420"/>
<dbReference type="PANTHER" id="PTHR10696">
    <property type="entry name" value="GAMMA-BUTYROBETAINE HYDROXYLASE-RELATED"/>
    <property type="match status" value="1"/>
</dbReference>
<reference evidence="6 7" key="1">
    <citation type="journal article" date="2012" name="BMC Genomics">
        <title>Complete genome sequence of Saccharothrix espanaensis DSM 44229T and comparison to the other completely sequenced Pseudonocardiaceae.</title>
        <authorList>
            <person name="Strobel T."/>
            <person name="Al-Dilaimi A."/>
            <person name="Blom J."/>
            <person name="Gessner A."/>
            <person name="Kalinowski J."/>
            <person name="Luzhetska M."/>
            <person name="Puhler A."/>
            <person name="Szczepanowski R."/>
            <person name="Bechthold A."/>
            <person name="Ruckert C."/>
        </authorList>
    </citation>
    <scope>NUCLEOTIDE SEQUENCE [LARGE SCALE GENOMIC DNA]</scope>
    <source>
        <strain evidence="7">ATCC 51144 / DSM 44229 / JCM 9112 / NBRC 15066 / NRRL 15764</strain>
    </source>
</reference>
<dbReference type="Pfam" id="PF02668">
    <property type="entry name" value="TauD"/>
    <property type="match status" value="1"/>
</dbReference>
<dbReference type="GO" id="GO:0017000">
    <property type="term" value="P:antibiotic biosynthetic process"/>
    <property type="evidence" value="ECO:0007669"/>
    <property type="project" value="UniProtKB-KW"/>
</dbReference>